<dbReference type="EMBL" id="CP041692">
    <property type="protein sequence ID" value="QDP95667.1"/>
    <property type="molecule type" value="Genomic_DNA"/>
</dbReference>
<accession>A0A516PWV0</accession>
<name>A0A516PWV0_9ACTN</name>
<sequence>MTTAGDDRSTHDEKRRRADLERRGYTVLRRDGGVEIEGLDPADAREALRLLGAARQLQFERGSLTASQLTQIMATADVDLTPPAAIEQARRQADHRRRMLSTPVYTYETLGELLGHAQQATTRTWVSRKRSARLLFTVKIDNQLIIPAFQLTDEGEPRQDLAGLVGPLLEAGVDGWALWTWLASSSPLLSGAVPIELVETEPQRAYRAAERFAARHRPAA</sequence>
<keyword evidence="2" id="KW-1185">Reference proteome</keyword>
<organism evidence="1 2">
    <name type="scientific">Microlunatus elymi</name>
    <dbReference type="NCBI Taxonomy" id="2596828"/>
    <lineage>
        <taxon>Bacteria</taxon>
        <taxon>Bacillati</taxon>
        <taxon>Actinomycetota</taxon>
        <taxon>Actinomycetes</taxon>
        <taxon>Propionibacteriales</taxon>
        <taxon>Propionibacteriaceae</taxon>
        <taxon>Microlunatus</taxon>
    </lineage>
</organism>
<dbReference type="Proteomes" id="UP000319263">
    <property type="component" value="Chromosome"/>
</dbReference>
<dbReference type="KEGG" id="mik:FOE78_06885"/>
<evidence type="ECO:0008006" key="3">
    <source>
        <dbReference type="Google" id="ProtNLM"/>
    </source>
</evidence>
<protein>
    <recommendedName>
        <fullName evidence="3">DUF2384 domain-containing protein</fullName>
    </recommendedName>
</protein>
<evidence type="ECO:0000313" key="1">
    <source>
        <dbReference type="EMBL" id="QDP95667.1"/>
    </source>
</evidence>
<reference evidence="1 2" key="1">
    <citation type="submission" date="2019-07" db="EMBL/GenBank/DDBJ databases">
        <title>Microlunatus dokdonensis sp. nov. isolated from the rhizospheric soil of the wild plant Elymus tsukushiensis.</title>
        <authorList>
            <person name="Ghim S.-Y."/>
            <person name="Hwang Y.-J."/>
            <person name="Son J.-S."/>
            <person name="Shin J.-H."/>
        </authorList>
    </citation>
    <scope>NUCLEOTIDE SEQUENCE [LARGE SCALE GENOMIC DNA]</scope>
    <source>
        <strain evidence="1 2">KUDC0627</strain>
    </source>
</reference>
<dbReference type="OrthoDB" id="4801736at2"/>
<gene>
    <name evidence="1" type="ORF">FOE78_06885</name>
</gene>
<dbReference type="RefSeq" id="WP_143985635.1">
    <property type="nucleotide sequence ID" value="NZ_CP041692.1"/>
</dbReference>
<proteinExistence type="predicted"/>
<dbReference type="AlphaFoldDB" id="A0A516PWV0"/>
<evidence type="ECO:0000313" key="2">
    <source>
        <dbReference type="Proteomes" id="UP000319263"/>
    </source>
</evidence>